<evidence type="ECO:0000256" key="5">
    <source>
        <dbReference type="ARBA" id="ARBA00022694"/>
    </source>
</evidence>
<reference evidence="8 9" key="1">
    <citation type="journal article" date="2013" name="Int. J. Syst. Evol. Microbiol.">
        <title>Sphingomonas kyungheensis sp. nov., a bacterium with ginsenoside-converting activity isolated from soil of a ginseng field.</title>
        <authorList>
            <person name="Son H.M."/>
            <person name="Yang J.E."/>
            <person name="Park Y."/>
            <person name="Han C.K."/>
            <person name="Kim S.G."/>
            <person name="Kook M."/>
            <person name="Yi T.H."/>
        </authorList>
    </citation>
    <scope>NUCLEOTIDE SEQUENCE [LARGE SCALE GENOMIC DNA]</scope>
    <source>
        <strain evidence="8 9">LMG 26582</strain>
    </source>
</reference>
<keyword evidence="4 6" id="KW-0949">S-adenosyl-L-methionine</keyword>
<dbReference type="PANTHER" id="PTHR42971">
    <property type="entry name" value="TRNA (CYTIDINE(34)-2'-O)-METHYLTRANSFERASE"/>
    <property type="match status" value="1"/>
</dbReference>
<dbReference type="PANTHER" id="PTHR42971:SF1">
    <property type="entry name" value="TRNA (CYTIDINE(34)-2'-O)-METHYLTRANSFERASE"/>
    <property type="match status" value="1"/>
</dbReference>
<dbReference type="InterPro" id="IPR001537">
    <property type="entry name" value="SpoU_MeTrfase"/>
</dbReference>
<comment type="subunit">
    <text evidence="6">Homodimer.</text>
</comment>
<organism evidence="8 9">
    <name type="scientific">Sphingomonas kyungheensis</name>
    <dbReference type="NCBI Taxonomy" id="1069987"/>
    <lineage>
        <taxon>Bacteria</taxon>
        <taxon>Pseudomonadati</taxon>
        <taxon>Pseudomonadota</taxon>
        <taxon>Alphaproteobacteria</taxon>
        <taxon>Sphingomonadales</taxon>
        <taxon>Sphingomonadaceae</taxon>
        <taxon>Sphingomonas</taxon>
    </lineage>
</organism>
<comment type="function">
    <text evidence="6">Methylates the ribose at the nucleotide 34 wobble position in the two leucyl isoacceptors tRNA(Leu)(CmAA) and tRNA(Leu)(cmnm5UmAA). Catalyzes the methyl transfer from S-adenosyl-L-methionine to the 2'-OH of the wobble nucleotide.</text>
</comment>
<evidence type="ECO:0000259" key="7">
    <source>
        <dbReference type="Pfam" id="PF00588"/>
    </source>
</evidence>
<gene>
    <name evidence="6" type="primary">trmL</name>
    <name evidence="8" type="ORF">V8201_03795</name>
</gene>
<keyword evidence="1 6" id="KW-0963">Cytoplasm</keyword>
<evidence type="ECO:0000313" key="9">
    <source>
        <dbReference type="Proteomes" id="UP001367771"/>
    </source>
</evidence>
<evidence type="ECO:0000256" key="1">
    <source>
        <dbReference type="ARBA" id="ARBA00022490"/>
    </source>
</evidence>
<feature type="binding site" evidence="6">
    <location>
        <position position="130"/>
    </location>
    <ligand>
        <name>S-adenosyl-L-methionine</name>
        <dbReference type="ChEBI" id="CHEBI:59789"/>
    </ligand>
</feature>
<name>A0ABU8GZC9_9SPHN</name>
<sequence length="155" mass="16519">MTPPLRIALYQPDIAGNVGAVMRTCACFGIGLDLIEPMGFQWDDKRVARAAMDYIDHVAITRHADWSAFLAALRGRLVLSTTRGATPLPAFAFAPGDVLLFGRESAGVPDEVHARADARVVIPMAPPLRSLNLSVSAGIVAAEALRQLGGFPQNV</sequence>
<feature type="binding site" evidence="6">
    <location>
        <position position="122"/>
    </location>
    <ligand>
        <name>S-adenosyl-L-methionine</name>
        <dbReference type="ChEBI" id="CHEBI:59789"/>
    </ligand>
</feature>
<dbReference type="RefSeq" id="WP_336544505.1">
    <property type="nucleotide sequence ID" value="NZ_JBBBDM010000001.1"/>
</dbReference>
<dbReference type="InterPro" id="IPR029026">
    <property type="entry name" value="tRNA_m1G_MTases_N"/>
</dbReference>
<dbReference type="Proteomes" id="UP001367771">
    <property type="component" value="Unassembled WGS sequence"/>
</dbReference>
<dbReference type="InterPro" id="IPR016914">
    <property type="entry name" value="TrmL"/>
</dbReference>
<proteinExistence type="inferred from homology"/>
<evidence type="ECO:0000313" key="8">
    <source>
        <dbReference type="EMBL" id="MEI5686198.1"/>
    </source>
</evidence>
<protein>
    <recommendedName>
        <fullName evidence="6">tRNA (cytidine(34)-2'-O)-methyltransferase</fullName>
        <ecNumber evidence="6">2.1.1.207</ecNumber>
    </recommendedName>
    <alternativeName>
        <fullName evidence="6">tRNA (cytidine/uridine-2'-O-)-methyltransferase TrmL</fullName>
    </alternativeName>
</protein>
<dbReference type="Gene3D" id="3.40.1280.10">
    <property type="match status" value="1"/>
</dbReference>
<comment type="catalytic activity">
    <reaction evidence="6">
        <text>5-carboxymethylaminomethyluridine(34) in tRNA(Leu) + S-adenosyl-L-methionine = 5-carboxymethylaminomethyl-2'-O-methyluridine(34) in tRNA(Leu) + S-adenosyl-L-homocysteine + H(+)</text>
        <dbReference type="Rhea" id="RHEA:43088"/>
        <dbReference type="Rhea" id="RHEA-COMP:10333"/>
        <dbReference type="Rhea" id="RHEA-COMP:10334"/>
        <dbReference type="ChEBI" id="CHEBI:15378"/>
        <dbReference type="ChEBI" id="CHEBI:57856"/>
        <dbReference type="ChEBI" id="CHEBI:59789"/>
        <dbReference type="ChEBI" id="CHEBI:74508"/>
        <dbReference type="ChEBI" id="CHEBI:74511"/>
        <dbReference type="EC" id="2.1.1.207"/>
    </reaction>
</comment>
<feature type="binding site" evidence="6">
    <location>
        <position position="102"/>
    </location>
    <ligand>
        <name>S-adenosyl-L-methionine</name>
        <dbReference type="ChEBI" id="CHEBI:59789"/>
    </ligand>
</feature>
<feature type="domain" description="tRNA/rRNA methyltransferase SpoU type" evidence="7">
    <location>
        <begin position="5"/>
        <end position="141"/>
    </location>
</feature>
<comment type="caution">
    <text evidence="6">Lacks conserved residue(s) required for the propagation of feature annotation.</text>
</comment>
<dbReference type="EMBL" id="JBBBDM010000001">
    <property type="protein sequence ID" value="MEI5686198.1"/>
    <property type="molecule type" value="Genomic_DNA"/>
</dbReference>
<accession>A0ABU8GZC9</accession>
<dbReference type="EC" id="2.1.1.207" evidence="6"/>
<evidence type="ECO:0000256" key="6">
    <source>
        <dbReference type="HAMAP-Rule" id="MF_01885"/>
    </source>
</evidence>
<dbReference type="GO" id="GO:0008168">
    <property type="term" value="F:methyltransferase activity"/>
    <property type="evidence" value="ECO:0007669"/>
    <property type="project" value="UniProtKB-KW"/>
</dbReference>
<comment type="catalytic activity">
    <reaction evidence="6">
        <text>cytidine(34) in tRNA + S-adenosyl-L-methionine = 2'-O-methylcytidine(34) in tRNA + S-adenosyl-L-homocysteine + H(+)</text>
        <dbReference type="Rhea" id="RHEA:43084"/>
        <dbReference type="Rhea" id="RHEA-COMP:10331"/>
        <dbReference type="Rhea" id="RHEA-COMP:10332"/>
        <dbReference type="ChEBI" id="CHEBI:15378"/>
        <dbReference type="ChEBI" id="CHEBI:57856"/>
        <dbReference type="ChEBI" id="CHEBI:59789"/>
        <dbReference type="ChEBI" id="CHEBI:74495"/>
        <dbReference type="ChEBI" id="CHEBI:82748"/>
        <dbReference type="EC" id="2.1.1.207"/>
    </reaction>
</comment>
<dbReference type="InterPro" id="IPR029028">
    <property type="entry name" value="Alpha/beta_knot_MTases"/>
</dbReference>
<keyword evidence="9" id="KW-1185">Reference proteome</keyword>
<evidence type="ECO:0000256" key="4">
    <source>
        <dbReference type="ARBA" id="ARBA00022691"/>
    </source>
</evidence>
<evidence type="ECO:0000256" key="2">
    <source>
        <dbReference type="ARBA" id="ARBA00022603"/>
    </source>
</evidence>
<dbReference type="HAMAP" id="MF_01885">
    <property type="entry name" value="tRNA_methyltr_TrmL"/>
    <property type="match status" value="1"/>
</dbReference>
<comment type="similarity">
    <text evidence="6">Belongs to the class IV-like SAM-binding methyltransferase superfamily. RNA methyltransferase TrmH family. TrmL subfamily.</text>
</comment>
<dbReference type="GO" id="GO:0032259">
    <property type="term" value="P:methylation"/>
    <property type="evidence" value="ECO:0007669"/>
    <property type="project" value="UniProtKB-KW"/>
</dbReference>
<dbReference type="CDD" id="cd18094">
    <property type="entry name" value="SpoU-like_TrmL"/>
    <property type="match status" value="1"/>
</dbReference>
<dbReference type="SUPFAM" id="SSF75217">
    <property type="entry name" value="alpha/beta knot"/>
    <property type="match status" value="1"/>
</dbReference>
<comment type="caution">
    <text evidence="8">The sequence shown here is derived from an EMBL/GenBank/DDBJ whole genome shotgun (WGS) entry which is preliminary data.</text>
</comment>
<comment type="subcellular location">
    <subcellularLocation>
        <location evidence="6">Cytoplasm</location>
    </subcellularLocation>
</comment>
<keyword evidence="5 6" id="KW-0819">tRNA processing</keyword>
<dbReference type="Pfam" id="PF00588">
    <property type="entry name" value="SpoU_methylase"/>
    <property type="match status" value="1"/>
</dbReference>
<keyword evidence="3 6" id="KW-0808">Transferase</keyword>
<dbReference type="PIRSF" id="PIRSF029256">
    <property type="entry name" value="SpoU_TrmH_prd"/>
    <property type="match status" value="1"/>
</dbReference>
<keyword evidence="2 6" id="KW-0489">Methyltransferase</keyword>
<evidence type="ECO:0000256" key="3">
    <source>
        <dbReference type="ARBA" id="ARBA00022679"/>
    </source>
</evidence>